<keyword evidence="6 12" id="KW-0560">Oxidoreductase</keyword>
<protein>
    <recommendedName>
        <fullName evidence="12">Heme A synthase</fullName>
        <shortName evidence="12">HAS</shortName>
        <ecNumber evidence="12">1.17.99.9</ecNumber>
    </recommendedName>
    <alternativeName>
        <fullName evidence="12">Cytochrome aa3-controlling protein</fullName>
    </alternativeName>
</protein>
<feature type="binding site" description="axial binding residue" evidence="12">
    <location>
        <position position="266"/>
    </location>
    <ligand>
        <name>heme</name>
        <dbReference type="ChEBI" id="CHEBI:30413"/>
    </ligand>
    <ligandPart>
        <name>Fe</name>
        <dbReference type="ChEBI" id="CHEBI:18248"/>
    </ligandPart>
</feature>
<dbReference type="RefSeq" id="WP_211280070.1">
    <property type="nucleotide sequence ID" value="NZ_NBBI01000004.1"/>
</dbReference>
<keyword evidence="9 12" id="KW-0472">Membrane</keyword>
<evidence type="ECO:0000256" key="5">
    <source>
        <dbReference type="ARBA" id="ARBA00022989"/>
    </source>
</evidence>
<evidence type="ECO:0000256" key="2">
    <source>
        <dbReference type="ARBA" id="ARBA00004141"/>
    </source>
</evidence>
<name>A0A245ZHR8_9SPHN</name>
<dbReference type="PANTHER" id="PTHR23289">
    <property type="entry name" value="CYTOCHROME C OXIDASE ASSEMBLY PROTEIN COX15"/>
    <property type="match status" value="1"/>
</dbReference>
<evidence type="ECO:0000256" key="10">
    <source>
        <dbReference type="ARBA" id="ARBA00044501"/>
    </source>
</evidence>
<dbReference type="HAMAP" id="MF_01665">
    <property type="entry name" value="HemeA_synth_type2"/>
    <property type="match status" value="1"/>
</dbReference>
<dbReference type="GO" id="GO:0120547">
    <property type="term" value="F:heme A synthase activity"/>
    <property type="evidence" value="ECO:0007669"/>
    <property type="project" value="UniProtKB-EC"/>
</dbReference>
<comment type="function">
    <text evidence="12">Catalyzes the conversion of heme O to heme A by two successive hydroxylations of the methyl group at C8. The first hydroxylation forms heme I, the second hydroxylation results in an unstable dihydroxymethyl group, which spontaneously dehydrates, resulting in the formyl group of heme A.</text>
</comment>
<evidence type="ECO:0000256" key="6">
    <source>
        <dbReference type="ARBA" id="ARBA00023002"/>
    </source>
</evidence>
<dbReference type="GO" id="GO:0006784">
    <property type="term" value="P:heme A biosynthetic process"/>
    <property type="evidence" value="ECO:0007669"/>
    <property type="project" value="UniProtKB-UniRule"/>
</dbReference>
<dbReference type="EC" id="1.17.99.9" evidence="12"/>
<dbReference type="PANTHER" id="PTHR23289:SF2">
    <property type="entry name" value="CYTOCHROME C OXIDASE ASSEMBLY PROTEIN COX15 HOMOLOG"/>
    <property type="match status" value="1"/>
</dbReference>
<feature type="transmembrane region" description="Helical" evidence="12">
    <location>
        <begin position="165"/>
        <end position="184"/>
    </location>
</feature>
<keyword evidence="7 12" id="KW-0408">Iron</keyword>
<evidence type="ECO:0000256" key="4">
    <source>
        <dbReference type="ARBA" id="ARBA00022723"/>
    </source>
</evidence>
<dbReference type="AlphaFoldDB" id="A0A245ZHR8"/>
<feature type="transmembrane region" description="Helical" evidence="12">
    <location>
        <begin position="20"/>
        <end position="40"/>
    </location>
</feature>
<feature type="binding site" description="axial binding residue" evidence="12">
    <location>
        <position position="323"/>
    </location>
    <ligand>
        <name>heme</name>
        <dbReference type="ChEBI" id="CHEBI:30413"/>
    </ligand>
    <ligandPart>
        <name>Fe</name>
        <dbReference type="ChEBI" id="CHEBI:18248"/>
    </ligandPart>
</feature>
<comment type="similarity">
    <text evidence="12">Belongs to the COX15/CtaA family. Type 2 subfamily.</text>
</comment>
<evidence type="ECO:0000256" key="3">
    <source>
        <dbReference type="ARBA" id="ARBA00022692"/>
    </source>
</evidence>
<dbReference type="Pfam" id="PF02628">
    <property type="entry name" value="COX15-CtaA"/>
    <property type="match status" value="1"/>
</dbReference>
<comment type="cofactor">
    <cofactor evidence="1 12">
        <name>heme b</name>
        <dbReference type="ChEBI" id="CHEBI:60344"/>
    </cofactor>
</comment>
<feature type="transmembrane region" description="Helical" evidence="12">
    <location>
        <begin position="205"/>
        <end position="230"/>
    </location>
</feature>
<evidence type="ECO:0000256" key="1">
    <source>
        <dbReference type="ARBA" id="ARBA00001970"/>
    </source>
</evidence>
<evidence type="ECO:0000313" key="13">
    <source>
        <dbReference type="EMBL" id="OWK29289.1"/>
    </source>
</evidence>
<keyword evidence="12" id="KW-1003">Cell membrane</keyword>
<feature type="transmembrane region" description="Helical" evidence="12">
    <location>
        <begin position="132"/>
        <end position="150"/>
    </location>
</feature>
<comment type="subcellular location">
    <subcellularLocation>
        <location evidence="12">Cell membrane</location>
        <topology evidence="12">Multi-pass membrane protein</topology>
    </subcellularLocation>
    <subcellularLocation>
        <location evidence="2">Membrane</location>
        <topology evidence="2">Multi-pass membrane protein</topology>
    </subcellularLocation>
</comment>
<dbReference type="UniPathway" id="UPA00269">
    <property type="reaction ID" value="UER00713"/>
</dbReference>
<evidence type="ECO:0000256" key="8">
    <source>
        <dbReference type="ARBA" id="ARBA00023133"/>
    </source>
</evidence>
<evidence type="ECO:0000256" key="7">
    <source>
        <dbReference type="ARBA" id="ARBA00023004"/>
    </source>
</evidence>
<dbReference type="GO" id="GO:0005886">
    <property type="term" value="C:plasma membrane"/>
    <property type="evidence" value="ECO:0007669"/>
    <property type="project" value="UniProtKB-SubCell"/>
</dbReference>
<comment type="subunit">
    <text evidence="12">Interacts with CtaB.</text>
</comment>
<feature type="transmembrane region" description="Helical" evidence="12">
    <location>
        <begin position="292"/>
        <end position="311"/>
    </location>
</feature>
<accession>A0A245ZHR8</accession>
<reference evidence="13 14" key="1">
    <citation type="submission" date="2017-03" db="EMBL/GenBank/DDBJ databases">
        <title>Genome sequence of Sphingomonas dokdonensis DSM 21029.</title>
        <authorList>
            <person name="Poehlein A."/>
            <person name="Wuebbeler J.H."/>
            <person name="Steinbuechel A."/>
            <person name="Daniel R."/>
        </authorList>
    </citation>
    <scope>NUCLEOTIDE SEQUENCE [LARGE SCALE GENOMIC DNA]</scope>
    <source>
        <strain evidence="13 14">DSM 21029</strain>
    </source>
</reference>
<keyword evidence="5 12" id="KW-1133">Transmembrane helix</keyword>
<evidence type="ECO:0000256" key="9">
    <source>
        <dbReference type="ARBA" id="ARBA00023136"/>
    </source>
</evidence>
<feature type="transmembrane region" description="Helical" evidence="12">
    <location>
        <begin position="102"/>
        <end position="120"/>
    </location>
</feature>
<dbReference type="EMBL" id="NBBI01000004">
    <property type="protein sequence ID" value="OWK29289.1"/>
    <property type="molecule type" value="Genomic_DNA"/>
</dbReference>
<keyword evidence="14" id="KW-1185">Reference proteome</keyword>
<dbReference type="GO" id="GO:0046872">
    <property type="term" value="F:metal ion binding"/>
    <property type="evidence" value="ECO:0007669"/>
    <property type="project" value="UniProtKB-KW"/>
</dbReference>
<evidence type="ECO:0000256" key="11">
    <source>
        <dbReference type="ARBA" id="ARBA00048044"/>
    </source>
</evidence>
<keyword evidence="3 12" id="KW-0812">Transmembrane</keyword>
<comment type="catalytic activity">
    <reaction evidence="11">
        <text>Fe(II)-heme o + 2 A + H2O = Fe(II)-heme a + 2 AH2</text>
        <dbReference type="Rhea" id="RHEA:63388"/>
        <dbReference type="ChEBI" id="CHEBI:13193"/>
        <dbReference type="ChEBI" id="CHEBI:15377"/>
        <dbReference type="ChEBI" id="CHEBI:17499"/>
        <dbReference type="ChEBI" id="CHEBI:60530"/>
        <dbReference type="ChEBI" id="CHEBI:61715"/>
        <dbReference type="EC" id="1.17.99.9"/>
    </reaction>
    <physiologicalReaction direction="left-to-right" evidence="11">
        <dbReference type="Rhea" id="RHEA:63389"/>
    </physiologicalReaction>
</comment>
<comment type="pathway">
    <text evidence="10 12">Porphyrin-containing compound metabolism; heme A biosynthesis; heme A from heme O: step 1/1.</text>
</comment>
<gene>
    <name evidence="12 13" type="primary">ctaA</name>
    <name evidence="13" type="ORF">SPDO_22730</name>
</gene>
<feature type="transmembrane region" description="Helical" evidence="12">
    <location>
        <begin position="260"/>
        <end position="280"/>
    </location>
</feature>
<evidence type="ECO:0000313" key="14">
    <source>
        <dbReference type="Proteomes" id="UP000197290"/>
    </source>
</evidence>
<dbReference type="InterPro" id="IPR003780">
    <property type="entry name" value="COX15/CtaA_fam"/>
</dbReference>
<evidence type="ECO:0000256" key="12">
    <source>
        <dbReference type="HAMAP-Rule" id="MF_01665"/>
    </source>
</evidence>
<keyword evidence="4 12" id="KW-0479">Metal-binding</keyword>
<organism evidence="13 14">
    <name type="scientific">Sphingomonas dokdonensis</name>
    <dbReference type="NCBI Taxonomy" id="344880"/>
    <lineage>
        <taxon>Bacteria</taxon>
        <taxon>Pseudomonadati</taxon>
        <taxon>Pseudomonadota</taxon>
        <taxon>Alphaproteobacteria</taxon>
        <taxon>Sphingomonadales</taxon>
        <taxon>Sphingomonadaceae</taxon>
        <taxon>Sphingomonas</taxon>
    </lineage>
</organism>
<keyword evidence="8 12" id="KW-0350">Heme biosynthesis</keyword>
<proteinExistence type="inferred from homology"/>
<sequence>MLKPSPGFRVSARPLVIARWLYAVAALIVLMVAVGGITRLTESGLSITQWKPLTGIIPPLNDAQWQAEFANYQRIPEYQQINQGMTLSGFKAIFFWEYVHRLLGRVIGMAFALPLLWFAVRRAIPKGFGPRLLALLALGGLQGAIGWWMVASGLSVRTDVSHVRLAVHLSTALVILGGIVWTALDLRDLAHDPLARPARLTPVAVIALLCLGLQIVLGAFTAGLNAGYAFSSWPLMGDSFFPGDAPMIAPAWKNVVDNPVVVQFVHRWFAFAAAIAVVWLAMSARRAGAMTAWGAVILLVGLQIVLGIATLLTGVEISIAVAHQVNAAMLLIAVVTAAHRVGRQTA</sequence>
<dbReference type="InterPro" id="IPR023754">
    <property type="entry name" value="HemeA_Synthase_type2"/>
</dbReference>
<comment type="caution">
    <text evidence="13">The sequence shown here is derived from an EMBL/GenBank/DDBJ whole genome shotgun (WGS) entry which is preliminary data.</text>
</comment>
<dbReference type="Proteomes" id="UP000197290">
    <property type="component" value="Unassembled WGS sequence"/>
</dbReference>
<feature type="transmembrane region" description="Helical" evidence="12">
    <location>
        <begin position="317"/>
        <end position="338"/>
    </location>
</feature>